<dbReference type="SUPFAM" id="SSF109604">
    <property type="entry name" value="HD-domain/PDEase-like"/>
    <property type="match status" value="1"/>
</dbReference>
<dbReference type="InterPro" id="IPR003607">
    <property type="entry name" value="HD/PDEase_dom"/>
</dbReference>
<evidence type="ECO:0000313" key="3">
    <source>
        <dbReference type="EMBL" id="VFU18355.1"/>
    </source>
</evidence>
<evidence type="ECO:0000256" key="1">
    <source>
        <dbReference type="SAM" id="MobiDB-lite"/>
    </source>
</evidence>
<dbReference type="EMBL" id="CAADRM010000149">
    <property type="protein sequence ID" value="VFU18355.1"/>
    <property type="molecule type" value="Genomic_DNA"/>
</dbReference>
<dbReference type="Pfam" id="PF08668">
    <property type="entry name" value="HDOD"/>
    <property type="match status" value="1"/>
</dbReference>
<gene>
    <name evidence="3" type="ORF">SCFA_810005</name>
</gene>
<dbReference type="CDD" id="cd00077">
    <property type="entry name" value="HDc"/>
    <property type="match status" value="1"/>
</dbReference>
<dbReference type="PROSITE" id="PS51833">
    <property type="entry name" value="HDOD"/>
    <property type="match status" value="1"/>
</dbReference>
<dbReference type="AlphaFoldDB" id="A0A485M6B3"/>
<evidence type="ECO:0000259" key="2">
    <source>
        <dbReference type="PROSITE" id="PS51833"/>
    </source>
</evidence>
<organism evidence="3">
    <name type="scientific">anaerobic digester metagenome</name>
    <dbReference type="NCBI Taxonomy" id="1263854"/>
    <lineage>
        <taxon>unclassified sequences</taxon>
        <taxon>metagenomes</taxon>
        <taxon>ecological metagenomes</taxon>
    </lineage>
</organism>
<reference evidence="3" key="1">
    <citation type="submission" date="2019-03" db="EMBL/GenBank/DDBJ databases">
        <authorList>
            <person name="Hao L."/>
        </authorList>
    </citation>
    <scope>NUCLEOTIDE SEQUENCE</scope>
</reference>
<proteinExistence type="predicted"/>
<dbReference type="SMART" id="SM00471">
    <property type="entry name" value="HDc"/>
    <property type="match status" value="1"/>
</dbReference>
<name>A0A485M6B3_9ZZZZ</name>
<feature type="region of interest" description="Disordered" evidence="1">
    <location>
        <begin position="44"/>
        <end position="63"/>
    </location>
</feature>
<dbReference type="InterPro" id="IPR013976">
    <property type="entry name" value="HDOD"/>
</dbReference>
<dbReference type="InterPro" id="IPR052340">
    <property type="entry name" value="RNase_Y/CdgJ"/>
</dbReference>
<dbReference type="PANTHER" id="PTHR33525:SF3">
    <property type="entry name" value="RIBONUCLEASE Y"/>
    <property type="match status" value="1"/>
</dbReference>
<accession>A0A485M6B3</accession>
<feature type="domain" description="HDOD" evidence="2">
    <location>
        <begin position="81"/>
        <end position="277"/>
    </location>
</feature>
<sequence>MKICCPHCGKEYTIKREALRSSPDTVSIPCPNCQKKILLHPLAAGSGGPDRTSGHSMQTKGTAPVTGEALKQKIFKTLKDLPPMPQVVQKARKVLSDPKSSFSDLAKVIESDQGIVTRVLKMANSPYYGLSGSVSSVKHASIVLGTKTLMELLDLACSSEILGQTLEGYDLAAGDLWMHSLAVANGSQLIARRVNPSLELDAFSAGLIHDVGKIILDPYIMERKAEFQSFARERRDTFLSAEKGILGFDHAELASEVCERWQIPRHIVTAIRYHHDPEPTEKDTLSFIVHLADAAAIMSGIGAGIDGMLYAIHKDAMSLLRLKEDDLFDIMGQIVCYVEKTTQQV</sequence>
<protein>
    <submittedName>
        <fullName evidence="3">Phosphodiesterase</fullName>
    </submittedName>
</protein>
<dbReference type="Gene3D" id="1.10.3210.10">
    <property type="entry name" value="Hypothetical protein af1432"/>
    <property type="match status" value="1"/>
</dbReference>
<dbReference type="PANTHER" id="PTHR33525">
    <property type="match status" value="1"/>
</dbReference>